<proteinExistence type="predicted"/>
<dbReference type="SUPFAM" id="SSF51658">
    <property type="entry name" value="Xylose isomerase-like"/>
    <property type="match status" value="1"/>
</dbReference>
<dbReference type="GO" id="GO:0030145">
    <property type="term" value="F:manganese ion binding"/>
    <property type="evidence" value="ECO:0007669"/>
    <property type="project" value="InterPro"/>
</dbReference>
<evidence type="ECO:0000256" key="3">
    <source>
        <dbReference type="ARBA" id="ARBA00023211"/>
    </source>
</evidence>
<dbReference type="Gene3D" id="3.20.20.150">
    <property type="entry name" value="Divalent-metal-dependent TIM barrel enzymes"/>
    <property type="match status" value="1"/>
</dbReference>
<evidence type="ECO:0000256" key="1">
    <source>
        <dbReference type="ARBA" id="ARBA00022490"/>
    </source>
</evidence>
<sequence>MIRKIVDVESYTTESNEFYTAYAASHKGVYNLIDAGHFHPSEYISDKISTMLCYFDYLPLYVTGPVNWDSDHVVSFDDETKEICKEIVRNSALDKVLIGLDFFDASINRVAAWIIGTHN</sequence>
<keyword evidence="7" id="KW-1185">Reference proteome</keyword>
<comment type="caution">
    <text evidence="6">The sequence shown here is derived from an EMBL/GenBank/DDBJ whole genome shotgun (WGS) entry which is preliminary data.</text>
</comment>
<evidence type="ECO:0000256" key="5">
    <source>
        <dbReference type="ARBA" id="ARBA00023308"/>
    </source>
</evidence>
<evidence type="ECO:0000256" key="4">
    <source>
        <dbReference type="ARBA" id="ARBA00023235"/>
    </source>
</evidence>
<evidence type="ECO:0000313" key="7">
    <source>
        <dbReference type="Proteomes" id="UP000004097"/>
    </source>
</evidence>
<dbReference type="EMBL" id="AECQ01000031">
    <property type="protein sequence ID" value="EFW23779.1"/>
    <property type="molecule type" value="Genomic_DNA"/>
</dbReference>
<dbReference type="InterPro" id="IPR050337">
    <property type="entry name" value="L-rhamnose_isomerase"/>
</dbReference>
<dbReference type="STRING" id="706433.HMPREF9430_01584"/>
<dbReference type="GO" id="GO:0019301">
    <property type="term" value="P:rhamnose catabolic process"/>
    <property type="evidence" value="ECO:0007669"/>
    <property type="project" value="TreeGrafter"/>
</dbReference>
<dbReference type="AlphaFoldDB" id="E7MQ59"/>
<dbReference type="InterPro" id="IPR009308">
    <property type="entry name" value="Rhamnose_isomerase"/>
</dbReference>
<dbReference type="GO" id="GO:0008740">
    <property type="term" value="F:L-rhamnose isomerase activity"/>
    <property type="evidence" value="ECO:0007669"/>
    <property type="project" value="InterPro"/>
</dbReference>
<reference evidence="6 7" key="1">
    <citation type="submission" date="2010-08" db="EMBL/GenBank/DDBJ databases">
        <authorList>
            <person name="Weinstock G."/>
            <person name="Sodergren E."/>
            <person name="Clifton S."/>
            <person name="Fulton L."/>
            <person name="Fulton B."/>
            <person name="Courtney L."/>
            <person name="Fronick C."/>
            <person name="Harrison M."/>
            <person name="Strong C."/>
            <person name="Farmer C."/>
            <person name="Delahaunty K."/>
            <person name="Markovic C."/>
            <person name="Hall O."/>
            <person name="Minx P."/>
            <person name="Tomlinson C."/>
            <person name="Mitreva M."/>
            <person name="Hou S."/>
            <person name="Chen J."/>
            <person name="Wollam A."/>
            <person name="Pepin K.H."/>
            <person name="Johnson M."/>
            <person name="Bhonagiri V."/>
            <person name="Zhang X."/>
            <person name="Suruliraj S."/>
            <person name="Warren W."/>
            <person name="Chinwalla A."/>
            <person name="Mardis E.R."/>
            <person name="Wilson R.K."/>
        </authorList>
    </citation>
    <scope>NUCLEOTIDE SEQUENCE [LARGE SCALE GENOMIC DNA]</scope>
    <source>
        <strain evidence="6 7">F0204</strain>
    </source>
</reference>
<evidence type="ECO:0000313" key="6">
    <source>
        <dbReference type="EMBL" id="EFW23779.1"/>
    </source>
</evidence>
<dbReference type="PANTHER" id="PTHR30268:SF0">
    <property type="entry name" value="L-RHAMNOSE ISOMERASE"/>
    <property type="match status" value="1"/>
</dbReference>
<keyword evidence="5" id="KW-0684">Rhamnose metabolism</keyword>
<organism evidence="6 7">
    <name type="scientific">Solobacterium moorei F0204</name>
    <dbReference type="NCBI Taxonomy" id="706433"/>
    <lineage>
        <taxon>Bacteria</taxon>
        <taxon>Bacillati</taxon>
        <taxon>Bacillota</taxon>
        <taxon>Erysipelotrichia</taxon>
        <taxon>Erysipelotrichales</taxon>
        <taxon>Erysipelotrichaceae</taxon>
        <taxon>Solobacterium</taxon>
    </lineage>
</organism>
<dbReference type="InterPro" id="IPR036237">
    <property type="entry name" value="Xyl_isomerase-like_sf"/>
</dbReference>
<keyword evidence="2" id="KW-0479">Metal-binding</keyword>
<keyword evidence="1" id="KW-0963">Cytoplasm</keyword>
<dbReference type="GO" id="GO:0019324">
    <property type="term" value="P:L-lyxose metabolic process"/>
    <property type="evidence" value="ECO:0007669"/>
    <property type="project" value="TreeGrafter"/>
</dbReference>
<dbReference type="HOGENOM" id="CLU_2059877_0_0_9"/>
<dbReference type="eggNOG" id="COG4806">
    <property type="taxonomic scope" value="Bacteria"/>
</dbReference>
<dbReference type="Proteomes" id="UP000004097">
    <property type="component" value="Unassembled WGS sequence"/>
</dbReference>
<accession>E7MQ59</accession>
<keyword evidence="4" id="KW-0413">Isomerase</keyword>
<gene>
    <name evidence="6" type="ORF">HMPREF9430_01584</name>
</gene>
<dbReference type="Pfam" id="PF06134">
    <property type="entry name" value="RhaA"/>
    <property type="match status" value="1"/>
</dbReference>
<evidence type="ECO:0000256" key="2">
    <source>
        <dbReference type="ARBA" id="ARBA00022723"/>
    </source>
</evidence>
<keyword evidence="3" id="KW-0464">Manganese</keyword>
<protein>
    <recommendedName>
        <fullName evidence="8">L-rhamnose isomerase</fullName>
    </recommendedName>
</protein>
<name>E7MQ59_9FIRM</name>
<dbReference type="PANTHER" id="PTHR30268">
    <property type="entry name" value="L-RHAMNOSE ISOMERASE"/>
    <property type="match status" value="1"/>
</dbReference>
<evidence type="ECO:0008006" key="8">
    <source>
        <dbReference type="Google" id="ProtNLM"/>
    </source>
</evidence>